<accession>A0A4C1UM61</accession>
<dbReference type="OrthoDB" id="7902892at2759"/>
<dbReference type="InterPro" id="IPR036397">
    <property type="entry name" value="RNaseH_sf"/>
</dbReference>
<proteinExistence type="predicted"/>
<evidence type="ECO:0000313" key="1">
    <source>
        <dbReference type="EMBL" id="GBP27187.1"/>
    </source>
</evidence>
<dbReference type="PANTHER" id="PTHR47326">
    <property type="entry name" value="TRANSPOSABLE ELEMENT TC3 TRANSPOSASE-LIKE PROTEIN"/>
    <property type="match status" value="1"/>
</dbReference>
<dbReference type="Gene3D" id="3.30.420.10">
    <property type="entry name" value="Ribonuclease H-like superfamily/Ribonuclease H"/>
    <property type="match status" value="1"/>
</dbReference>
<dbReference type="Proteomes" id="UP000299102">
    <property type="component" value="Unassembled WGS sequence"/>
</dbReference>
<keyword evidence="2" id="KW-1185">Reference proteome</keyword>
<dbReference type="AlphaFoldDB" id="A0A4C1UM61"/>
<comment type="caution">
    <text evidence="1">The sequence shown here is derived from an EMBL/GenBank/DDBJ whole genome shotgun (WGS) entry which is preliminary data.</text>
</comment>
<sequence>MHLIYGNADATQAPPLDFIVKDIQISSAIRIIACLLMCTVHLQRAAISRIEYGLEVGLAFLTRKKCCKRSQMTQVFPFVELKKEREYPKAQHIVFYKEPKCIRFTNNEYKVFSLEIILKGFHFEEQCYRIIEIPNSSKILWSDESTFKKDGYINLHNFDEWHVKNSHLMREDRSQYRFKVNLWTGILNGKIIGPFELPENLNCTNYLNFLRENLPTLLEDVPLVATCGINKMAAQRISQCK</sequence>
<name>A0A4C1UM61_EUMVA</name>
<dbReference type="PANTHER" id="PTHR47326:SF1">
    <property type="entry name" value="HTH PSQ-TYPE DOMAIN-CONTAINING PROTEIN"/>
    <property type="match status" value="1"/>
</dbReference>
<organism evidence="1 2">
    <name type="scientific">Eumeta variegata</name>
    <name type="common">Bagworm moth</name>
    <name type="synonym">Eumeta japonica</name>
    <dbReference type="NCBI Taxonomy" id="151549"/>
    <lineage>
        <taxon>Eukaryota</taxon>
        <taxon>Metazoa</taxon>
        <taxon>Ecdysozoa</taxon>
        <taxon>Arthropoda</taxon>
        <taxon>Hexapoda</taxon>
        <taxon>Insecta</taxon>
        <taxon>Pterygota</taxon>
        <taxon>Neoptera</taxon>
        <taxon>Endopterygota</taxon>
        <taxon>Lepidoptera</taxon>
        <taxon>Glossata</taxon>
        <taxon>Ditrysia</taxon>
        <taxon>Tineoidea</taxon>
        <taxon>Psychidae</taxon>
        <taxon>Oiketicinae</taxon>
        <taxon>Eumeta</taxon>
    </lineage>
</organism>
<protein>
    <submittedName>
        <fullName evidence="1">Uncharacterized protein</fullName>
    </submittedName>
</protein>
<dbReference type="GO" id="GO:0003676">
    <property type="term" value="F:nucleic acid binding"/>
    <property type="evidence" value="ECO:0007669"/>
    <property type="project" value="InterPro"/>
</dbReference>
<evidence type="ECO:0000313" key="2">
    <source>
        <dbReference type="Proteomes" id="UP000299102"/>
    </source>
</evidence>
<dbReference type="EMBL" id="BGZK01000190">
    <property type="protein sequence ID" value="GBP27187.1"/>
    <property type="molecule type" value="Genomic_DNA"/>
</dbReference>
<gene>
    <name evidence="1" type="ORF">EVAR_15960_1</name>
</gene>
<reference evidence="1 2" key="1">
    <citation type="journal article" date="2019" name="Commun. Biol.">
        <title>The bagworm genome reveals a unique fibroin gene that provides high tensile strength.</title>
        <authorList>
            <person name="Kono N."/>
            <person name="Nakamura H."/>
            <person name="Ohtoshi R."/>
            <person name="Tomita M."/>
            <person name="Numata K."/>
            <person name="Arakawa K."/>
        </authorList>
    </citation>
    <scope>NUCLEOTIDE SEQUENCE [LARGE SCALE GENOMIC DNA]</scope>
</reference>